<dbReference type="Pfam" id="PF05773">
    <property type="entry name" value="RWD"/>
    <property type="match status" value="1"/>
</dbReference>
<dbReference type="PANTHER" id="PTHR46729">
    <property type="entry name" value="LEUKOCYTE RECEPTOR CLUSTER MEMBER 9"/>
    <property type="match status" value="1"/>
</dbReference>
<proteinExistence type="predicted"/>
<dbReference type="InterPro" id="IPR016135">
    <property type="entry name" value="UBQ-conjugating_enzyme/RWD"/>
</dbReference>
<evidence type="ECO:0000256" key="1">
    <source>
        <dbReference type="SAM" id="MobiDB-lite"/>
    </source>
</evidence>
<dbReference type="Pfam" id="PF10469">
    <property type="entry name" value="AKAP7_NLS"/>
    <property type="match status" value="1"/>
</dbReference>
<dbReference type="InterPro" id="IPR019510">
    <property type="entry name" value="AKAP7-like_phosphoesterase"/>
</dbReference>
<comment type="caution">
    <text evidence="3">The sequence shown here is derived from an EMBL/GenBank/DDBJ whole genome shotgun (WGS) entry which is preliminary data.</text>
</comment>
<dbReference type="InterPro" id="IPR009097">
    <property type="entry name" value="Cyclic_Pdiesterase"/>
</dbReference>
<feature type="region of interest" description="Disordered" evidence="1">
    <location>
        <begin position="125"/>
        <end position="149"/>
    </location>
</feature>
<dbReference type="SUPFAM" id="SSF54495">
    <property type="entry name" value="UBC-like"/>
    <property type="match status" value="1"/>
</dbReference>
<feature type="domain" description="RWD" evidence="2">
    <location>
        <begin position="7"/>
        <end position="110"/>
    </location>
</feature>
<organism evidence="3 4">
    <name type="scientific">Ramazzottius varieornatus</name>
    <name type="common">Water bear</name>
    <name type="synonym">Tardigrade</name>
    <dbReference type="NCBI Taxonomy" id="947166"/>
    <lineage>
        <taxon>Eukaryota</taxon>
        <taxon>Metazoa</taxon>
        <taxon>Ecdysozoa</taxon>
        <taxon>Tardigrada</taxon>
        <taxon>Eutardigrada</taxon>
        <taxon>Parachela</taxon>
        <taxon>Hypsibioidea</taxon>
        <taxon>Ramazzottiidae</taxon>
        <taxon>Ramazzottius</taxon>
    </lineage>
</organism>
<keyword evidence="4" id="KW-1185">Reference proteome</keyword>
<dbReference type="OrthoDB" id="10263155at2759"/>
<dbReference type="EMBL" id="BDGG01000002">
    <property type="protein sequence ID" value="GAU94120.1"/>
    <property type="molecule type" value="Genomic_DNA"/>
</dbReference>
<name>A0A1D1UZU4_RAMVA</name>
<dbReference type="Proteomes" id="UP000186922">
    <property type="component" value="Unassembled WGS sequence"/>
</dbReference>
<dbReference type="SUPFAM" id="SSF55144">
    <property type="entry name" value="LigT-like"/>
    <property type="match status" value="1"/>
</dbReference>
<evidence type="ECO:0000313" key="3">
    <source>
        <dbReference type="EMBL" id="GAU94120.1"/>
    </source>
</evidence>
<dbReference type="PANTHER" id="PTHR46729:SF1">
    <property type="entry name" value="LEUKOCYTE RECEPTOR CLUSTER MEMBER 9"/>
    <property type="match status" value="1"/>
</dbReference>
<dbReference type="InterPro" id="IPR040459">
    <property type="entry name" value="MJ1316"/>
</dbReference>
<dbReference type="Gene3D" id="3.90.1140.10">
    <property type="entry name" value="Cyclic phosphodiesterase"/>
    <property type="match status" value="1"/>
</dbReference>
<dbReference type="InterPro" id="IPR006575">
    <property type="entry name" value="RWD_dom"/>
</dbReference>
<dbReference type="AlphaFoldDB" id="A0A1D1UZU4"/>
<gene>
    <name evidence="3" type="primary">RvY_05949-1</name>
    <name evidence="3" type="synonym">RvY_05949.1</name>
    <name evidence="3" type="ORF">RvY_05949</name>
</gene>
<accession>A0A1D1UZU4</accession>
<dbReference type="PROSITE" id="PS50908">
    <property type="entry name" value="RWD"/>
    <property type="match status" value="1"/>
</dbReference>
<dbReference type="Gene3D" id="3.10.110.10">
    <property type="entry name" value="Ubiquitin Conjugating Enzyme"/>
    <property type="match status" value="1"/>
</dbReference>
<evidence type="ECO:0000259" key="2">
    <source>
        <dbReference type="PROSITE" id="PS50908"/>
    </source>
</evidence>
<dbReference type="InterPro" id="IPR042653">
    <property type="entry name" value="Leng9"/>
</dbReference>
<evidence type="ECO:0000313" key="4">
    <source>
        <dbReference type="Proteomes" id="UP000186922"/>
    </source>
</evidence>
<feature type="compositionally biased region" description="Polar residues" evidence="1">
    <location>
        <begin position="126"/>
        <end position="141"/>
    </location>
</feature>
<dbReference type="STRING" id="947166.A0A1D1UZU4"/>
<dbReference type="Pfam" id="PF04457">
    <property type="entry name" value="MJ1316"/>
    <property type="match status" value="1"/>
</dbReference>
<sequence length="492" mass="55913">MASLIEEEVARLKLELPGSCKVIRNQGSYRYIVNLKIGSTNSLRVRFAIPDAYPNTAPDITVRNEFETSTENVEAVSSLEEELITSAKKLLGSPMLVQLANQVSSWLEKDPRTFFPNSIVEEKSSQLETPTTSRVKVNPSSDSEEDSKLPPLRTAADVVSRILWDKQLDPSCVIVGYLDRFAGVIEGKFQDFCWDQPISAVDNDTLAIPRHRIQYFKYGDVKMWDKTERLDLVFGSTGSEVRLHNLVRETGDSHTSQAKDEERDRWAIDGEDLDIDYNTIMEGMKEYKNVNRPNFFLGVRITEKDIRAKAESITEKIITLDSRLNACALSSACFHITLATLRLDGEPQIRNAIHLLKNLQPALKEHFSEPIVLTIDKLDHFYGNVLYAKVEHNPKLTRFAEFIRGSILSGGLRIVDVHCFSPHMTIMKINRPTQRQYGLPRTIDSYLYQPFKNEYFGKQIVSDLFLCPIAADRQDDGFYQTVLEMSLESFAG</sequence>
<dbReference type="SMART" id="SM00591">
    <property type="entry name" value="RWD"/>
    <property type="match status" value="1"/>
</dbReference>
<reference evidence="3 4" key="1">
    <citation type="journal article" date="2016" name="Nat. Commun.">
        <title>Extremotolerant tardigrade genome and improved radiotolerance of human cultured cells by tardigrade-unique protein.</title>
        <authorList>
            <person name="Hashimoto T."/>
            <person name="Horikawa D.D."/>
            <person name="Saito Y."/>
            <person name="Kuwahara H."/>
            <person name="Kozuka-Hata H."/>
            <person name="Shin-I T."/>
            <person name="Minakuchi Y."/>
            <person name="Ohishi K."/>
            <person name="Motoyama A."/>
            <person name="Aizu T."/>
            <person name="Enomoto A."/>
            <person name="Kondo K."/>
            <person name="Tanaka S."/>
            <person name="Hara Y."/>
            <person name="Koshikawa S."/>
            <person name="Sagara H."/>
            <person name="Miura T."/>
            <person name="Yokobori S."/>
            <person name="Miyagawa K."/>
            <person name="Suzuki Y."/>
            <person name="Kubo T."/>
            <person name="Oyama M."/>
            <person name="Kohara Y."/>
            <person name="Fujiyama A."/>
            <person name="Arakawa K."/>
            <person name="Katayama T."/>
            <person name="Toyoda A."/>
            <person name="Kunieda T."/>
        </authorList>
    </citation>
    <scope>NUCLEOTIDE SEQUENCE [LARGE SCALE GENOMIC DNA]</scope>
    <source>
        <strain evidence="3 4">YOKOZUNA-1</strain>
    </source>
</reference>
<protein>
    <recommendedName>
        <fullName evidence="2">RWD domain-containing protein</fullName>
    </recommendedName>
</protein>